<dbReference type="EMBL" id="QTNY01000011">
    <property type="protein sequence ID" value="RQP76759.1"/>
    <property type="molecule type" value="Genomic_DNA"/>
</dbReference>
<proteinExistence type="predicted"/>
<name>A0AB74D5M5_9BURK</name>
<reference evidence="1 2" key="1">
    <citation type="submission" date="2018-08" db="EMBL/GenBank/DDBJ databases">
        <title>Comparative analysis of Burkholderia isolates from Puerto Rico.</title>
        <authorList>
            <person name="Hall C."/>
            <person name="Sahl J."/>
            <person name="Wagner D."/>
        </authorList>
    </citation>
    <scope>NUCLEOTIDE SEQUENCE [LARGE SCALE GENOMIC DNA]</scope>
    <source>
        <strain evidence="1 2">Bp8964</strain>
    </source>
</reference>
<comment type="caution">
    <text evidence="1">The sequence shown here is derived from an EMBL/GenBank/DDBJ whole genome shotgun (WGS) entry which is preliminary data.</text>
</comment>
<evidence type="ECO:0000313" key="1">
    <source>
        <dbReference type="EMBL" id="RQP76759.1"/>
    </source>
</evidence>
<dbReference type="Proteomes" id="UP000273734">
    <property type="component" value="Unassembled WGS sequence"/>
</dbReference>
<protein>
    <submittedName>
        <fullName evidence="1">Uncharacterized protein</fullName>
    </submittedName>
</protein>
<dbReference type="AlphaFoldDB" id="A0AB74D5M5"/>
<evidence type="ECO:0000313" key="2">
    <source>
        <dbReference type="Proteomes" id="UP000273734"/>
    </source>
</evidence>
<accession>A0AB74D5M5</accession>
<organism evidence="1 2">
    <name type="scientific">Burkholderia ubonensis</name>
    <dbReference type="NCBI Taxonomy" id="101571"/>
    <lineage>
        <taxon>Bacteria</taxon>
        <taxon>Pseudomonadati</taxon>
        <taxon>Pseudomonadota</taxon>
        <taxon>Betaproteobacteria</taxon>
        <taxon>Burkholderiales</taxon>
        <taxon>Burkholderiaceae</taxon>
        <taxon>Burkholderia</taxon>
        <taxon>Burkholderia cepacia complex</taxon>
    </lineage>
</organism>
<gene>
    <name evidence="1" type="ORF">DF015_17305</name>
</gene>
<sequence length="52" mass="5921">MGKSIRSTHHAFPVSFVVMSHTRYDALPDELRIKLDKAALSIQVLNPMRRVS</sequence>